<dbReference type="Proteomes" id="UP000253551">
    <property type="component" value="Unassembled WGS sequence"/>
</dbReference>
<name>A0A367KTB8_RHIST</name>
<comment type="caution">
    <text evidence="2">The sequence shown here is derived from an EMBL/GenBank/DDBJ whole genome shotgun (WGS) entry which is preliminary data.</text>
</comment>
<protein>
    <recommendedName>
        <fullName evidence="4">Protein kinase domain-containing protein</fullName>
    </recommendedName>
</protein>
<dbReference type="EMBL" id="PJQM01000392">
    <property type="protein sequence ID" value="RCI05426.1"/>
    <property type="molecule type" value="Genomic_DNA"/>
</dbReference>
<keyword evidence="3" id="KW-1185">Reference proteome</keyword>
<feature type="compositionally biased region" description="Basic and acidic residues" evidence="1">
    <location>
        <begin position="1"/>
        <end position="42"/>
    </location>
</feature>
<evidence type="ECO:0000313" key="2">
    <source>
        <dbReference type="EMBL" id="RCI05426.1"/>
    </source>
</evidence>
<evidence type="ECO:0008006" key="4">
    <source>
        <dbReference type="Google" id="ProtNLM"/>
    </source>
</evidence>
<dbReference type="OrthoDB" id="2236246at2759"/>
<dbReference type="InterPro" id="IPR011009">
    <property type="entry name" value="Kinase-like_dom_sf"/>
</dbReference>
<evidence type="ECO:0000313" key="3">
    <source>
        <dbReference type="Proteomes" id="UP000253551"/>
    </source>
</evidence>
<evidence type="ECO:0000256" key="1">
    <source>
        <dbReference type="SAM" id="MobiDB-lite"/>
    </source>
</evidence>
<feature type="region of interest" description="Disordered" evidence="1">
    <location>
        <begin position="1"/>
        <end position="63"/>
    </location>
</feature>
<feature type="compositionally biased region" description="Low complexity" evidence="1">
    <location>
        <begin position="48"/>
        <end position="63"/>
    </location>
</feature>
<organism evidence="2 3">
    <name type="scientific">Rhizopus stolonifer</name>
    <name type="common">Rhizopus nigricans</name>
    <dbReference type="NCBI Taxonomy" id="4846"/>
    <lineage>
        <taxon>Eukaryota</taxon>
        <taxon>Fungi</taxon>
        <taxon>Fungi incertae sedis</taxon>
        <taxon>Mucoromycota</taxon>
        <taxon>Mucoromycotina</taxon>
        <taxon>Mucoromycetes</taxon>
        <taxon>Mucorales</taxon>
        <taxon>Mucorineae</taxon>
        <taxon>Rhizopodaceae</taxon>
        <taxon>Rhizopus</taxon>
    </lineage>
</organism>
<dbReference type="STRING" id="4846.A0A367KTB8"/>
<reference evidence="2 3" key="1">
    <citation type="journal article" date="2018" name="G3 (Bethesda)">
        <title>Phylogenetic and Phylogenomic Definition of Rhizopus Species.</title>
        <authorList>
            <person name="Gryganskyi A.P."/>
            <person name="Golan J."/>
            <person name="Dolatabadi S."/>
            <person name="Mondo S."/>
            <person name="Robb S."/>
            <person name="Idnurm A."/>
            <person name="Muszewska A."/>
            <person name="Steczkiewicz K."/>
            <person name="Masonjones S."/>
            <person name="Liao H.L."/>
            <person name="Gajdeczka M.T."/>
            <person name="Anike F."/>
            <person name="Vuek A."/>
            <person name="Anishchenko I.M."/>
            <person name="Voigt K."/>
            <person name="de Hoog G.S."/>
            <person name="Smith M.E."/>
            <person name="Heitman J."/>
            <person name="Vilgalys R."/>
            <person name="Stajich J.E."/>
        </authorList>
    </citation>
    <scope>NUCLEOTIDE SEQUENCE [LARGE SCALE GENOMIC DNA]</scope>
    <source>
        <strain evidence="2 3">LSU 92-RS-03</strain>
    </source>
</reference>
<proteinExistence type="predicted"/>
<accession>A0A367KTB8</accession>
<sequence length="346" mass="39872">MAKRDTQASENPVDKKRVKKSKDQERTEKTRVIPHEQHKIIDQEDQEQQSQKKGSQQSNDSKNARLLTLESLFPLTLSPSDIELDPTMVASDDSAYVYKGKYRQLGILCTCIKPQEETRAQYEWAMSQMLSACRNMETYIGRFKSTAEHMRIKLPEGSKKATCWFFVKRSYQTLEEYMALQKSKKIVLEPLYFIQMAITLFSILVDAHALNIGLVNISPKSICVGTDGGLYFGEFKSCVLLDEPKPLRDKGWIRISAQHTPDVKIIKRGDYKKESDMIYTVQLLKYIINENTCNDQNLKNFYKKLGSVLSLGLRKSTHSRTKAESMLKYFENLRHDALNVNDDKDD</sequence>
<dbReference type="AlphaFoldDB" id="A0A367KTB8"/>
<dbReference type="SUPFAM" id="SSF56112">
    <property type="entry name" value="Protein kinase-like (PK-like)"/>
    <property type="match status" value="1"/>
</dbReference>
<gene>
    <name evidence="2" type="ORF">CU098_013233</name>
</gene>